<name>R9GQY5_9SPHI</name>
<accession>R9GQY5</accession>
<dbReference type="AlphaFoldDB" id="R9GQY5"/>
<evidence type="ECO:0000313" key="1">
    <source>
        <dbReference type="EMBL" id="EOR93965.1"/>
    </source>
</evidence>
<dbReference type="Proteomes" id="UP000014174">
    <property type="component" value="Unassembled WGS sequence"/>
</dbReference>
<reference evidence="1 2" key="1">
    <citation type="journal article" date="2013" name="Genome Announc.">
        <title>Draft Genome Sequence of Arcticibacter svalbardensis Strain MN12-7T, a Member of the Family Sphingobacteriaceae Isolated from an Arctic Soil Sample.</title>
        <authorList>
            <person name="Shivaji S."/>
            <person name="Ara S."/>
            <person name="Prasad S."/>
            <person name="Manasa B.P."/>
            <person name="Begum Z."/>
            <person name="Singh A."/>
            <person name="Kumar Pinnaka A."/>
        </authorList>
    </citation>
    <scope>NUCLEOTIDE SEQUENCE [LARGE SCALE GENOMIC DNA]</scope>
    <source>
        <strain evidence="1 2">MN12-7</strain>
    </source>
</reference>
<sequence>MCAIFSQGKGWKCNKRIAKPEDNVAICDLQIANYMFISFMKAHNGMRPYDLAILYQIVLANHQAMNIELSRDLRISLSEVGNSINRSKIAGLIMSHKVQINTLLEFIQYGLPYVFPAIQGRISRGIITAQPLHGNTKGVSIDPLYPKVTEAIQENDKLYELLSLTDIIRVGKVREKELAIKLIILEQYTKI</sequence>
<dbReference type="OrthoDB" id="194359at2"/>
<organism evidence="1 2">
    <name type="scientific">Arcticibacter svalbardensis MN12-7</name>
    <dbReference type="NCBI Taxonomy" id="1150600"/>
    <lineage>
        <taxon>Bacteria</taxon>
        <taxon>Pseudomonadati</taxon>
        <taxon>Bacteroidota</taxon>
        <taxon>Sphingobacteriia</taxon>
        <taxon>Sphingobacteriales</taxon>
        <taxon>Sphingobacteriaceae</taxon>
        <taxon>Arcticibacter</taxon>
    </lineage>
</organism>
<keyword evidence="2" id="KW-1185">Reference proteome</keyword>
<dbReference type="EMBL" id="AQPN01000100">
    <property type="protein sequence ID" value="EOR93965.1"/>
    <property type="molecule type" value="Genomic_DNA"/>
</dbReference>
<gene>
    <name evidence="1" type="ORF">ADIARSV_2799</name>
</gene>
<dbReference type="STRING" id="1150600.ADIARSV_2799"/>
<proteinExistence type="predicted"/>
<protein>
    <submittedName>
        <fullName evidence="1">Uncharacterized protein</fullName>
    </submittedName>
</protein>
<evidence type="ECO:0000313" key="2">
    <source>
        <dbReference type="Proteomes" id="UP000014174"/>
    </source>
</evidence>
<dbReference type="RefSeq" id="WP_016196030.1">
    <property type="nucleotide sequence ID" value="NZ_AQPN01000100.1"/>
</dbReference>
<comment type="caution">
    <text evidence="1">The sequence shown here is derived from an EMBL/GenBank/DDBJ whole genome shotgun (WGS) entry which is preliminary data.</text>
</comment>